<comment type="caution">
    <text evidence="11">The sequence shown here is derived from an EMBL/GenBank/DDBJ whole genome shotgun (WGS) entry which is preliminary data.</text>
</comment>
<dbReference type="GO" id="GO:0016887">
    <property type="term" value="F:ATP hydrolysis activity"/>
    <property type="evidence" value="ECO:0007669"/>
    <property type="project" value="InterPro"/>
</dbReference>
<comment type="subcellular location">
    <subcellularLocation>
        <location evidence="1">Membrane</location>
        <topology evidence="1">Multi-pass membrane protein</topology>
    </subcellularLocation>
</comment>
<feature type="transmembrane region" description="Helical" evidence="9">
    <location>
        <begin position="447"/>
        <end position="473"/>
    </location>
</feature>
<dbReference type="GO" id="GO:0005524">
    <property type="term" value="F:ATP binding"/>
    <property type="evidence" value="ECO:0007669"/>
    <property type="project" value="UniProtKB-KW"/>
</dbReference>
<dbReference type="SUPFAM" id="SSF52540">
    <property type="entry name" value="P-loop containing nucleoside triphosphate hydrolases"/>
    <property type="match status" value="1"/>
</dbReference>
<keyword evidence="7 9" id="KW-1133">Transmembrane helix</keyword>
<dbReference type="InterPro" id="IPR027417">
    <property type="entry name" value="P-loop_NTPase"/>
</dbReference>
<comment type="similarity">
    <text evidence="2">Belongs to the ABC transporter superfamily. ABCG family. Eye pigment precursor importer (TC 3.A.1.204) subfamily.</text>
</comment>
<reference evidence="12" key="1">
    <citation type="journal article" date="2016" name="Nature">
        <title>The genome of the seagrass Zostera marina reveals angiosperm adaptation to the sea.</title>
        <authorList>
            <person name="Olsen J.L."/>
            <person name="Rouze P."/>
            <person name="Verhelst B."/>
            <person name="Lin Y.-C."/>
            <person name="Bayer T."/>
            <person name="Collen J."/>
            <person name="Dattolo E."/>
            <person name="De Paoli E."/>
            <person name="Dittami S."/>
            <person name="Maumus F."/>
            <person name="Michel G."/>
            <person name="Kersting A."/>
            <person name="Lauritano C."/>
            <person name="Lohaus R."/>
            <person name="Toepel M."/>
            <person name="Tonon T."/>
            <person name="Vanneste K."/>
            <person name="Amirebrahimi M."/>
            <person name="Brakel J."/>
            <person name="Bostroem C."/>
            <person name="Chovatia M."/>
            <person name="Grimwood J."/>
            <person name="Jenkins J.W."/>
            <person name="Jueterbock A."/>
            <person name="Mraz A."/>
            <person name="Stam W.T."/>
            <person name="Tice H."/>
            <person name="Bornberg-Bauer E."/>
            <person name="Green P.J."/>
            <person name="Pearson G.A."/>
            <person name="Procaccini G."/>
            <person name="Duarte C.M."/>
            <person name="Schmutz J."/>
            <person name="Reusch T.B.H."/>
            <person name="Van de Peer Y."/>
        </authorList>
    </citation>
    <scope>NUCLEOTIDE SEQUENCE [LARGE SCALE GENOMIC DNA]</scope>
    <source>
        <strain evidence="12">cv. Finnish</strain>
    </source>
</reference>
<keyword evidence="4 9" id="KW-0812">Transmembrane</keyword>
<feature type="transmembrane region" description="Helical" evidence="9">
    <location>
        <begin position="371"/>
        <end position="392"/>
    </location>
</feature>
<evidence type="ECO:0000256" key="8">
    <source>
        <dbReference type="ARBA" id="ARBA00023136"/>
    </source>
</evidence>
<dbReference type="EMBL" id="LFYR01002015">
    <property type="protein sequence ID" value="KMZ57838.1"/>
    <property type="molecule type" value="Genomic_DNA"/>
</dbReference>
<dbReference type="FunFam" id="3.40.50.300:FF:000337">
    <property type="entry name" value="ABC transporter G family member 22"/>
    <property type="match status" value="1"/>
</dbReference>
<evidence type="ECO:0000256" key="4">
    <source>
        <dbReference type="ARBA" id="ARBA00022692"/>
    </source>
</evidence>
<feature type="transmembrane region" description="Helical" evidence="9">
    <location>
        <begin position="404"/>
        <end position="426"/>
    </location>
</feature>
<dbReference type="OrthoDB" id="245989at2759"/>
<feature type="transmembrane region" description="Helical" evidence="9">
    <location>
        <begin position="586"/>
        <end position="607"/>
    </location>
</feature>
<keyword evidence="8 9" id="KW-0472">Membrane</keyword>
<dbReference type="GO" id="GO:0055085">
    <property type="term" value="P:transmembrane transport"/>
    <property type="evidence" value="ECO:0000318"/>
    <property type="project" value="GO_Central"/>
</dbReference>
<dbReference type="PROSITE" id="PS50893">
    <property type="entry name" value="ABC_TRANSPORTER_2"/>
    <property type="match status" value="1"/>
</dbReference>
<gene>
    <name evidence="11" type="ORF">ZOSMA_81G00560</name>
</gene>
<keyword evidence="6" id="KW-0067">ATP-binding</keyword>
<dbReference type="GO" id="GO:0005886">
    <property type="term" value="C:plasma membrane"/>
    <property type="evidence" value="ECO:0000318"/>
    <property type="project" value="GO_Central"/>
</dbReference>
<sequence>MEGHIPPFMRFVDLSYTIKPGSNAGGGGGGICKWVFGKRKGESGKSTKERTILNGVSGMVCRGEVLGILGPSGSGKSTLLSLLGGRVLEGNVTGDIIVNGQSGGISKTVIRKIGLVTQDDVLYPHLTVKETLTFCSLLRLPKTLSRAEKMEVAESVISELGLTKCQHTIIGNGFIRGVSGGERKRVSIGHEILVDPSLLLLDEPTSGLDSTAAHRLVSTLVGLSRKGKAVVASVHQPSSQVFHMFDKVLLLSEGSCIYLGTASDVMNYFNSVLDFMPTISVNPADYMLGLANGVAQVGTNKTTEKTSTNLKQHLISSYNGKIARTNTEFVSRNLRQVDQDTDEKRNYSRISWFTQFVILLHRSIKERRYEAFNVLRVFQVIASAILAGIVWWQSDASNVQDRLGLLFFITVFWSVLPATNAVFTFPQERAMLIKERSSHMYSLSSYFAARMVGDLPMELILPAIFITMTYWMAGLNPDPVSFLLTLAIMFVYVLVAQGLGLLVGASIMDAKRGSTLLTLIMLGFLLMGGFYVHKIPAWFAWLKYTSLTYYSYQLLINVQYGYKNGKLEQNYGKEWGEELKGEVDPLTSVAALAFMFVGYRLFAYVALRRLTSL</sequence>
<dbReference type="Pfam" id="PF00005">
    <property type="entry name" value="ABC_tran"/>
    <property type="match status" value="1"/>
</dbReference>
<dbReference type="STRING" id="29655.A0A0K9NMK2"/>
<dbReference type="PANTHER" id="PTHR48041">
    <property type="entry name" value="ABC TRANSPORTER G FAMILY MEMBER 28"/>
    <property type="match status" value="1"/>
</dbReference>
<protein>
    <submittedName>
        <fullName evidence="11">ABC transporter G family member 25</fullName>
    </submittedName>
</protein>
<dbReference type="Proteomes" id="UP000036987">
    <property type="component" value="Unassembled WGS sequence"/>
</dbReference>
<keyword evidence="12" id="KW-1185">Reference proteome</keyword>
<dbReference type="InterPro" id="IPR003439">
    <property type="entry name" value="ABC_transporter-like_ATP-bd"/>
</dbReference>
<name>A0A0K9NMK2_ZOSMR</name>
<organism evidence="11 12">
    <name type="scientific">Zostera marina</name>
    <name type="common">Eelgrass</name>
    <dbReference type="NCBI Taxonomy" id="29655"/>
    <lineage>
        <taxon>Eukaryota</taxon>
        <taxon>Viridiplantae</taxon>
        <taxon>Streptophyta</taxon>
        <taxon>Embryophyta</taxon>
        <taxon>Tracheophyta</taxon>
        <taxon>Spermatophyta</taxon>
        <taxon>Magnoliopsida</taxon>
        <taxon>Liliopsida</taxon>
        <taxon>Zosteraceae</taxon>
        <taxon>Zostera</taxon>
    </lineage>
</organism>
<accession>A0A0K9NMK2</accession>
<dbReference type="Pfam" id="PF19055">
    <property type="entry name" value="ABC2_membrane_7"/>
    <property type="match status" value="1"/>
</dbReference>
<evidence type="ECO:0000256" key="3">
    <source>
        <dbReference type="ARBA" id="ARBA00022448"/>
    </source>
</evidence>
<keyword evidence="3" id="KW-0813">Transport</keyword>
<dbReference type="GO" id="GO:0042626">
    <property type="term" value="F:ATPase-coupled transmembrane transporter activity"/>
    <property type="evidence" value="ECO:0000318"/>
    <property type="project" value="GO_Central"/>
</dbReference>
<evidence type="ECO:0000256" key="2">
    <source>
        <dbReference type="ARBA" id="ARBA00005814"/>
    </source>
</evidence>
<evidence type="ECO:0000259" key="10">
    <source>
        <dbReference type="PROSITE" id="PS50893"/>
    </source>
</evidence>
<dbReference type="InterPro" id="IPR003593">
    <property type="entry name" value="AAA+_ATPase"/>
</dbReference>
<dbReference type="InterPro" id="IPR043926">
    <property type="entry name" value="ABCG_dom"/>
</dbReference>
<evidence type="ECO:0000313" key="12">
    <source>
        <dbReference type="Proteomes" id="UP000036987"/>
    </source>
</evidence>
<evidence type="ECO:0000256" key="5">
    <source>
        <dbReference type="ARBA" id="ARBA00022741"/>
    </source>
</evidence>
<dbReference type="GO" id="GO:0140359">
    <property type="term" value="F:ABC-type transporter activity"/>
    <property type="evidence" value="ECO:0007669"/>
    <property type="project" value="InterPro"/>
</dbReference>
<evidence type="ECO:0000256" key="1">
    <source>
        <dbReference type="ARBA" id="ARBA00004141"/>
    </source>
</evidence>
<dbReference type="InterPro" id="IPR050352">
    <property type="entry name" value="ABCG_transporters"/>
</dbReference>
<dbReference type="SMART" id="SM00382">
    <property type="entry name" value="AAA"/>
    <property type="match status" value="1"/>
</dbReference>
<evidence type="ECO:0000256" key="9">
    <source>
        <dbReference type="SAM" id="Phobius"/>
    </source>
</evidence>
<evidence type="ECO:0000256" key="7">
    <source>
        <dbReference type="ARBA" id="ARBA00022989"/>
    </source>
</evidence>
<dbReference type="InterPro" id="IPR013525">
    <property type="entry name" value="ABC2_TM"/>
</dbReference>
<dbReference type="AlphaFoldDB" id="A0A0K9NMK2"/>
<dbReference type="Pfam" id="PF01061">
    <property type="entry name" value="ABC2_membrane"/>
    <property type="match status" value="1"/>
</dbReference>
<proteinExistence type="inferred from homology"/>
<feature type="transmembrane region" description="Helical" evidence="9">
    <location>
        <begin position="479"/>
        <end position="503"/>
    </location>
</feature>
<dbReference type="OMA" id="IAITYWM"/>
<evidence type="ECO:0000256" key="6">
    <source>
        <dbReference type="ARBA" id="ARBA00022840"/>
    </source>
</evidence>
<dbReference type="PANTHER" id="PTHR48041:SF56">
    <property type="entry name" value="ABC TRANSPORTER G FAMILY MEMBER 25"/>
    <property type="match status" value="1"/>
</dbReference>
<feature type="domain" description="ABC transporter" evidence="10">
    <location>
        <begin position="9"/>
        <end position="278"/>
    </location>
</feature>
<feature type="transmembrane region" description="Helical" evidence="9">
    <location>
        <begin position="515"/>
        <end position="533"/>
    </location>
</feature>
<keyword evidence="5" id="KW-0547">Nucleotide-binding</keyword>
<dbReference type="Gene3D" id="3.40.50.300">
    <property type="entry name" value="P-loop containing nucleotide triphosphate hydrolases"/>
    <property type="match status" value="1"/>
</dbReference>
<evidence type="ECO:0000313" key="11">
    <source>
        <dbReference type="EMBL" id="KMZ57838.1"/>
    </source>
</evidence>